<dbReference type="AlphaFoldDB" id="A0A9D3ZPX9"/>
<dbReference type="PANTHER" id="PTHR31286">
    <property type="entry name" value="GLYCINE-RICH CELL WALL STRUCTURAL PROTEIN 1.8-LIKE"/>
    <property type="match status" value="1"/>
</dbReference>
<protein>
    <recommendedName>
        <fullName evidence="3">DUF4283 domain-containing protein</fullName>
    </recommendedName>
</protein>
<dbReference type="EMBL" id="JAIQCV010000010">
    <property type="protein sequence ID" value="KAH1056078.1"/>
    <property type="molecule type" value="Genomic_DNA"/>
</dbReference>
<reference evidence="1 2" key="1">
    <citation type="journal article" date="2021" name="Plant Biotechnol. J.">
        <title>Multi-omics assisted identification of the key and species-specific regulatory components of drought-tolerant mechanisms in Gossypium stocksii.</title>
        <authorList>
            <person name="Yu D."/>
            <person name="Ke L."/>
            <person name="Zhang D."/>
            <person name="Wu Y."/>
            <person name="Sun Y."/>
            <person name="Mei J."/>
            <person name="Sun J."/>
            <person name="Sun Y."/>
        </authorList>
    </citation>
    <scope>NUCLEOTIDE SEQUENCE [LARGE SCALE GENOMIC DNA]</scope>
    <source>
        <strain evidence="2">cv. E1</strain>
        <tissue evidence="1">Leaf</tissue>
    </source>
</reference>
<dbReference type="InterPro" id="IPR040256">
    <property type="entry name" value="At4g02000-like"/>
</dbReference>
<dbReference type="Proteomes" id="UP000828251">
    <property type="component" value="Unassembled WGS sequence"/>
</dbReference>
<dbReference type="OrthoDB" id="1102891at2759"/>
<comment type="caution">
    <text evidence="1">The sequence shown here is derived from an EMBL/GenBank/DDBJ whole genome shotgun (WGS) entry which is preliminary data.</text>
</comment>
<evidence type="ECO:0008006" key="3">
    <source>
        <dbReference type="Google" id="ProtNLM"/>
    </source>
</evidence>
<accession>A0A9D3ZPX9</accession>
<proteinExistence type="predicted"/>
<organism evidence="1 2">
    <name type="scientific">Gossypium stocksii</name>
    <dbReference type="NCBI Taxonomy" id="47602"/>
    <lineage>
        <taxon>Eukaryota</taxon>
        <taxon>Viridiplantae</taxon>
        <taxon>Streptophyta</taxon>
        <taxon>Embryophyta</taxon>
        <taxon>Tracheophyta</taxon>
        <taxon>Spermatophyta</taxon>
        <taxon>Magnoliopsida</taxon>
        <taxon>eudicotyledons</taxon>
        <taxon>Gunneridae</taxon>
        <taxon>Pentapetalae</taxon>
        <taxon>rosids</taxon>
        <taxon>malvids</taxon>
        <taxon>Malvales</taxon>
        <taxon>Malvaceae</taxon>
        <taxon>Malvoideae</taxon>
        <taxon>Gossypium</taxon>
    </lineage>
</organism>
<keyword evidence="2" id="KW-1185">Reference proteome</keyword>
<evidence type="ECO:0000313" key="1">
    <source>
        <dbReference type="EMBL" id="KAH1056078.1"/>
    </source>
</evidence>
<name>A0A9D3ZPX9_9ROSI</name>
<sequence length="206" mass="24644">MWSLRNPIQIMVLENDYYLVHFQDEEDYNKITERILFGVSSLGYKSKHWTVTKIDEHANAVRRGRFACLAVSVDLRKPLISKVKINKCIQYVEYVSLQNVYFKCRLYGHNMDWCMTNNEPLPDCQANWGTHTNIVEGLQKRVEKEAFRPWMLIECWHRGKGWSMRSLSRDREHRVMRMWFHSLWDAMDDENEVMLGEFELLGMIMS</sequence>
<evidence type="ECO:0000313" key="2">
    <source>
        <dbReference type="Proteomes" id="UP000828251"/>
    </source>
</evidence>
<gene>
    <name evidence="1" type="ORF">J1N35_034143</name>
</gene>
<dbReference type="PANTHER" id="PTHR31286:SF99">
    <property type="entry name" value="DUF4283 DOMAIN-CONTAINING PROTEIN"/>
    <property type="match status" value="1"/>
</dbReference>